<dbReference type="GeneID" id="30157298"/>
<reference evidence="2 3" key="1">
    <citation type="submission" date="2016-06" db="EMBL/GenBank/DDBJ databases">
        <title>Evolution of pathogenesis and genome organization in the Tremellales.</title>
        <authorList>
            <person name="Cuomo C."/>
            <person name="Litvintseva A."/>
            <person name="Heitman J."/>
            <person name="Chen Y."/>
            <person name="Sun S."/>
            <person name="Springer D."/>
            <person name="Dromer F."/>
            <person name="Young S."/>
            <person name="Zeng Q."/>
            <person name="Chapman S."/>
            <person name="Gujja S."/>
            <person name="Saif S."/>
            <person name="Birren B."/>
        </authorList>
    </citation>
    <scope>NUCLEOTIDE SEQUENCE [LARGE SCALE GENOMIC DNA]</scope>
    <source>
        <strain evidence="2 3">CBS 6039</strain>
    </source>
</reference>
<dbReference type="RefSeq" id="XP_018991574.1">
    <property type="nucleotide sequence ID" value="XM_019140423.1"/>
</dbReference>
<keyword evidence="3" id="KW-1185">Reference proteome</keyword>
<feature type="compositionally biased region" description="Basic and acidic residues" evidence="1">
    <location>
        <begin position="118"/>
        <end position="127"/>
    </location>
</feature>
<name>A0A1E3HI77_9TREE</name>
<feature type="compositionally biased region" description="Polar residues" evidence="1">
    <location>
        <begin position="488"/>
        <end position="514"/>
    </location>
</feature>
<evidence type="ECO:0000313" key="3">
    <source>
        <dbReference type="Proteomes" id="UP000094065"/>
    </source>
</evidence>
<dbReference type="AlphaFoldDB" id="A0A1E3HI77"/>
<feature type="region of interest" description="Disordered" evidence="1">
    <location>
        <begin position="93"/>
        <end position="191"/>
    </location>
</feature>
<feature type="compositionally biased region" description="Polar residues" evidence="1">
    <location>
        <begin position="228"/>
        <end position="246"/>
    </location>
</feature>
<gene>
    <name evidence="2" type="ORF">L202_05989</name>
</gene>
<feature type="region of interest" description="Disordered" evidence="1">
    <location>
        <begin position="488"/>
        <end position="538"/>
    </location>
</feature>
<evidence type="ECO:0000313" key="2">
    <source>
        <dbReference type="EMBL" id="ODN76043.1"/>
    </source>
</evidence>
<feature type="compositionally biased region" description="Low complexity" evidence="1">
    <location>
        <begin position="515"/>
        <end position="527"/>
    </location>
</feature>
<proteinExistence type="predicted"/>
<dbReference type="OrthoDB" id="2571339at2759"/>
<feature type="compositionally biased region" description="Basic residues" evidence="1">
    <location>
        <begin position="140"/>
        <end position="154"/>
    </location>
</feature>
<comment type="caution">
    <text evidence="2">The sequence shown here is derived from an EMBL/GenBank/DDBJ whole genome shotgun (WGS) entry which is preliminary data.</text>
</comment>
<evidence type="ECO:0000256" key="1">
    <source>
        <dbReference type="SAM" id="MobiDB-lite"/>
    </source>
</evidence>
<dbReference type="Proteomes" id="UP000094065">
    <property type="component" value="Unassembled WGS sequence"/>
</dbReference>
<feature type="region of interest" description="Disordered" evidence="1">
    <location>
        <begin position="227"/>
        <end position="257"/>
    </location>
</feature>
<sequence length="779" mass="86386">MLSLKRFISSTRRILIRARQTSSTTATATPFAIHTNTVMSDDASDTSSIASACETWEMITRSPSLLHDDFASFQSDTSSFDWSPLHSLGFKSSSSINTVGKEKKGPGKKSSFKILRRLSHEKEDSSKSESSFVQPPNRKGFLKSIKKINRKKGKDNKQSYDDDSMPASTPASSSPPRPHIQPRRVSEDSLSGFELCSIPRTSFDVMSRFDDAEDDSSFMDTIPKLYLSSPSTASQPSPVQPTTPNSPGDEEPQQRPEIVPMINYARLETIMEVSEDTLESDDAPVPPNPQAPDTAGTYSLDASTYTDGAAGVQSEPIFFGSRHAPLPAGHLASLAFTHILPQGLIPLYELQITWVPNDVRLPASRLNVTRGYGSLSKLADALFQEYHEGSTPYLKSLLADFPKAYDGPTLPQKTEYRAERMQHYFDLLFGIRTRGEEYVLDNVYIMPEFFAILHGDVAERITRDEAWGEWEYTLERRIDIERWERANSGQDTVQRVPASLSNSVPRESTQSLRTSSSGESNRYSSNSAPGEDIQSPTRSKLVESGYWENEPSTDTPPSREILDSEEFTDLIDSFPLHKQHKPVEVRVIATSVHAPSSETPIRCSSSATALSIDPSASLEVSSDFHSPSCSSDKSGLYETPNSSVTDLGEFAGTGKADEHVRHVVVASKALATFMSSQPTPEKLALGEEGVIFIDLTTRFFFNTIPVLISTKESWRESLVRIYSALRLPFNSMSLKGDVEVLGAIHLGVPHDEEVELKSKADLERWLGIATEKRIWVEDW</sequence>
<accession>A0A1E3HI77</accession>
<organism evidence="2 3">
    <name type="scientific">Cryptococcus amylolentus CBS 6039</name>
    <dbReference type="NCBI Taxonomy" id="1295533"/>
    <lineage>
        <taxon>Eukaryota</taxon>
        <taxon>Fungi</taxon>
        <taxon>Dikarya</taxon>
        <taxon>Basidiomycota</taxon>
        <taxon>Agaricomycotina</taxon>
        <taxon>Tremellomycetes</taxon>
        <taxon>Tremellales</taxon>
        <taxon>Cryptococcaceae</taxon>
        <taxon>Cryptococcus</taxon>
    </lineage>
</organism>
<protein>
    <recommendedName>
        <fullName evidence="4">PX domain-containing protein</fullName>
    </recommendedName>
</protein>
<evidence type="ECO:0008006" key="4">
    <source>
        <dbReference type="Google" id="ProtNLM"/>
    </source>
</evidence>
<feature type="compositionally biased region" description="Basic residues" evidence="1">
    <location>
        <begin position="106"/>
        <end position="117"/>
    </location>
</feature>
<dbReference type="EMBL" id="AWGJ01000009">
    <property type="protein sequence ID" value="ODN76043.1"/>
    <property type="molecule type" value="Genomic_DNA"/>
</dbReference>
<feature type="region of interest" description="Disordered" evidence="1">
    <location>
        <begin position="275"/>
        <end position="298"/>
    </location>
</feature>